<dbReference type="Pfam" id="PF02441">
    <property type="entry name" value="Flavoprotein"/>
    <property type="match status" value="1"/>
</dbReference>
<evidence type="ECO:0000256" key="5">
    <source>
        <dbReference type="HAMAP-Rule" id="MF_01984"/>
    </source>
</evidence>
<feature type="binding site" evidence="5">
    <location>
        <position position="135"/>
    </location>
    <ligand>
        <name>FMN</name>
        <dbReference type="ChEBI" id="CHEBI:58210"/>
    </ligand>
</feature>
<accession>A0A1L3GRE9</accession>
<gene>
    <name evidence="5" type="primary">ubiX</name>
    <name evidence="7" type="ORF">A7E78_11900</name>
</gene>
<dbReference type="RefSeq" id="WP_072284510.1">
    <property type="nucleotide sequence ID" value="NZ_CP015519.1"/>
</dbReference>
<feature type="binding site" evidence="5">
    <location>
        <position position="181"/>
    </location>
    <ligand>
        <name>dimethylallyl phosphate</name>
        <dbReference type="ChEBI" id="CHEBI:88052"/>
    </ligand>
</feature>
<dbReference type="NCBIfam" id="NF004685">
    <property type="entry name" value="PRK06029.1"/>
    <property type="match status" value="1"/>
</dbReference>
<evidence type="ECO:0000256" key="3">
    <source>
        <dbReference type="ARBA" id="ARBA00022643"/>
    </source>
</evidence>
<comment type="caution">
    <text evidence="5">Lacks conserved residue(s) required for the propagation of feature annotation.</text>
</comment>
<evidence type="ECO:0000256" key="1">
    <source>
        <dbReference type="ARBA" id="ARBA00022602"/>
    </source>
</evidence>
<dbReference type="Proteomes" id="UP000182517">
    <property type="component" value="Chromosome"/>
</dbReference>
<comment type="function">
    <text evidence="5">Flavin prenyltransferase that catalyzes the synthesis of the prenylated FMN cofactor (prenyl-FMN) for 4-hydroxy-3-polyprenylbenzoic acid decarboxylase UbiD. The prenyltransferase is metal-independent and links a dimethylallyl moiety from dimethylallyl monophosphate (DMAP) to the flavin N5 and C6 atoms of FMN.</text>
</comment>
<dbReference type="EMBL" id="CP015519">
    <property type="protein sequence ID" value="APG28483.1"/>
    <property type="molecule type" value="Genomic_DNA"/>
</dbReference>
<keyword evidence="4 5" id="KW-0808">Transferase</keyword>
<dbReference type="PANTHER" id="PTHR43374:SF1">
    <property type="entry name" value="FLAVIN PRENYLTRANSFERASE PAD1, MITOCHONDRIAL"/>
    <property type="match status" value="1"/>
</dbReference>
<dbReference type="AlphaFoldDB" id="A0A1L3GRE9"/>
<evidence type="ECO:0000256" key="4">
    <source>
        <dbReference type="ARBA" id="ARBA00022679"/>
    </source>
</evidence>
<dbReference type="NCBIfam" id="TIGR00421">
    <property type="entry name" value="ubiX_pad"/>
    <property type="match status" value="1"/>
</dbReference>
<dbReference type="HAMAP" id="MF_01984">
    <property type="entry name" value="ubiX_pad"/>
    <property type="match status" value="1"/>
</dbReference>
<evidence type="ECO:0000259" key="6">
    <source>
        <dbReference type="Pfam" id="PF02441"/>
    </source>
</evidence>
<evidence type="ECO:0000256" key="2">
    <source>
        <dbReference type="ARBA" id="ARBA00022630"/>
    </source>
</evidence>
<feature type="domain" description="Flavoprotein" evidence="6">
    <location>
        <begin position="3"/>
        <end position="186"/>
    </location>
</feature>
<reference evidence="7 8" key="1">
    <citation type="journal article" date="2017" name="Genome Announc.">
        <title>Complete Genome Sequences of Two Acetylene-Fermenting Pelobacter acetylenicus Strains.</title>
        <authorList>
            <person name="Sutton J.M."/>
            <person name="Baesman S.M."/>
            <person name="Fierst J.L."/>
            <person name="Poret-Peterson A.T."/>
            <person name="Oremland R.S."/>
            <person name="Dunlap D.S."/>
            <person name="Akob D.M."/>
        </authorList>
    </citation>
    <scope>NUCLEOTIDE SEQUENCE [LARGE SCALE GENOMIC DNA]</scope>
    <source>
        <strain evidence="7 8">SFB93</strain>
    </source>
</reference>
<dbReference type="OrthoDB" id="9781577at2"/>
<name>A0A1L3GRE9_9BACT</name>
<proteinExistence type="inferred from homology"/>
<dbReference type="PANTHER" id="PTHR43374">
    <property type="entry name" value="FLAVIN PRENYLTRANSFERASE"/>
    <property type="match status" value="1"/>
</dbReference>
<dbReference type="SUPFAM" id="SSF52507">
    <property type="entry name" value="Homo-oligomeric flavin-containing Cys decarboxylases, HFCD"/>
    <property type="match status" value="1"/>
</dbReference>
<dbReference type="InterPro" id="IPR004507">
    <property type="entry name" value="UbiX-like"/>
</dbReference>
<comment type="similarity">
    <text evidence="5">Belongs to the UbiX/PAD1 family.</text>
</comment>
<keyword evidence="8" id="KW-1185">Reference proteome</keyword>
<protein>
    <recommendedName>
        <fullName evidence="5">Flavin prenyltransferase UbiX</fullName>
        <ecNumber evidence="5">2.5.1.129</ecNumber>
    </recommendedName>
</protein>
<feature type="binding site" evidence="5">
    <location>
        <begin position="10"/>
        <end position="12"/>
    </location>
    <ligand>
        <name>FMN</name>
        <dbReference type="ChEBI" id="CHEBI:58210"/>
    </ligand>
</feature>
<feature type="binding site" evidence="5">
    <location>
        <position position="36"/>
    </location>
    <ligand>
        <name>FMN</name>
        <dbReference type="ChEBI" id="CHEBI:58210"/>
    </ligand>
</feature>
<dbReference type="STRING" id="1842532.A7E78_11900"/>
<keyword evidence="3 5" id="KW-0288">FMN</keyword>
<dbReference type="KEGG" id="pef:A7E78_11900"/>
<keyword evidence="1 5" id="KW-0637">Prenyltransferase</keyword>
<organism evidence="7 8">
    <name type="scientific">Syntrophotalea acetylenivorans</name>
    <dbReference type="NCBI Taxonomy" id="1842532"/>
    <lineage>
        <taxon>Bacteria</taxon>
        <taxon>Pseudomonadati</taxon>
        <taxon>Thermodesulfobacteriota</taxon>
        <taxon>Desulfuromonadia</taxon>
        <taxon>Desulfuromonadales</taxon>
        <taxon>Syntrophotaleaceae</taxon>
        <taxon>Syntrophotalea</taxon>
    </lineage>
</organism>
<dbReference type="Gene3D" id="3.40.50.1950">
    <property type="entry name" value="Flavin prenyltransferase-like"/>
    <property type="match status" value="1"/>
</dbReference>
<dbReference type="GO" id="GO:0016831">
    <property type="term" value="F:carboxy-lyase activity"/>
    <property type="evidence" value="ECO:0007669"/>
    <property type="project" value="TreeGrafter"/>
</dbReference>
<dbReference type="InterPro" id="IPR003382">
    <property type="entry name" value="Flavoprotein"/>
</dbReference>
<sequence>MEKIVLAITGASGSIYGLRLAEELLRSGCQVVLLLSRAGRQVLRHETGLDWTGELALRRERIDAHFQMGEALQHYDEDDLFAPVASGSSAADAMLVAPCSMGCVGRLAAGLGGNLIERCADVSLKEGRPLLLVPRETPFNQLHLENLLRLSQAGARIVPAMPAFYQQPTSVEEMVDFVVGKTLDQLGIDHRLYRRWGDG</sequence>
<feature type="binding site" evidence="5">
    <location>
        <position position="165"/>
    </location>
    <ligand>
        <name>dimethylallyl phosphate</name>
        <dbReference type="ChEBI" id="CHEBI:88052"/>
    </ligand>
</feature>
<dbReference type="GO" id="GO:0106141">
    <property type="term" value="F:flavin prenyltransferase activity"/>
    <property type="evidence" value="ECO:0007669"/>
    <property type="project" value="UniProtKB-EC"/>
</dbReference>
<evidence type="ECO:0000313" key="7">
    <source>
        <dbReference type="EMBL" id="APG28483.1"/>
    </source>
</evidence>
<dbReference type="InterPro" id="IPR036551">
    <property type="entry name" value="Flavin_trans-like"/>
</dbReference>
<keyword evidence="2 5" id="KW-0285">Flavoprotein</keyword>
<comment type="catalytic activity">
    <reaction evidence="5">
        <text>dimethylallyl phosphate + FMNH2 = prenylated FMNH2 + phosphate</text>
        <dbReference type="Rhea" id="RHEA:37743"/>
        <dbReference type="ChEBI" id="CHEBI:43474"/>
        <dbReference type="ChEBI" id="CHEBI:57618"/>
        <dbReference type="ChEBI" id="CHEBI:87467"/>
        <dbReference type="ChEBI" id="CHEBI:88052"/>
        <dbReference type="EC" id="2.5.1.129"/>
    </reaction>
</comment>
<dbReference type="EC" id="2.5.1.129" evidence="5"/>
<evidence type="ECO:0000313" key="8">
    <source>
        <dbReference type="Proteomes" id="UP000182517"/>
    </source>
</evidence>